<feature type="domain" description="PDZ" evidence="11">
    <location>
        <begin position="6"/>
        <end position="88"/>
    </location>
</feature>
<feature type="region of interest" description="Disordered" evidence="10">
    <location>
        <begin position="89"/>
        <end position="215"/>
    </location>
</feature>
<feature type="compositionally biased region" description="Basic residues" evidence="10">
    <location>
        <begin position="181"/>
        <end position="190"/>
    </location>
</feature>
<comment type="function">
    <text evidence="8">Actin-associated protein that may play a role in modulating actin-based shape.</text>
</comment>
<evidence type="ECO:0000256" key="10">
    <source>
        <dbReference type="SAM" id="MobiDB-lite"/>
    </source>
</evidence>
<feature type="region of interest" description="Disordered" evidence="10">
    <location>
        <begin position="690"/>
        <end position="713"/>
    </location>
</feature>
<feature type="compositionally biased region" description="Low complexity" evidence="10">
    <location>
        <begin position="947"/>
        <end position="959"/>
    </location>
</feature>
<keyword evidence="5" id="KW-0009">Actin-binding</keyword>
<feature type="region of interest" description="Disordered" evidence="10">
    <location>
        <begin position="386"/>
        <end position="547"/>
    </location>
</feature>
<dbReference type="PANTHER" id="PTHR24217">
    <property type="entry name" value="PUTATIVE-RELATED"/>
    <property type="match status" value="1"/>
</dbReference>
<dbReference type="GO" id="GO:0003779">
    <property type="term" value="F:actin binding"/>
    <property type="evidence" value="ECO:0007669"/>
    <property type="project" value="UniProtKB-KW"/>
</dbReference>
<feature type="region of interest" description="Disordered" evidence="10">
    <location>
        <begin position="626"/>
        <end position="661"/>
    </location>
</feature>
<evidence type="ECO:0000256" key="5">
    <source>
        <dbReference type="ARBA" id="ARBA00023203"/>
    </source>
</evidence>
<evidence type="ECO:0000256" key="4">
    <source>
        <dbReference type="ARBA" id="ARBA00022553"/>
    </source>
</evidence>
<dbReference type="GO" id="GO:0030018">
    <property type="term" value="C:Z disc"/>
    <property type="evidence" value="ECO:0007669"/>
    <property type="project" value="TreeGrafter"/>
</dbReference>
<proteinExistence type="inferred from homology"/>
<feature type="compositionally biased region" description="Low complexity" evidence="10">
    <location>
        <begin position="112"/>
        <end position="125"/>
    </location>
</feature>
<dbReference type="SUPFAM" id="SSF50156">
    <property type="entry name" value="PDZ domain-like"/>
    <property type="match status" value="1"/>
</dbReference>
<dbReference type="InterPro" id="IPR001478">
    <property type="entry name" value="PDZ"/>
</dbReference>
<feature type="compositionally biased region" description="Polar residues" evidence="10">
    <location>
        <begin position="627"/>
        <end position="657"/>
    </location>
</feature>
<evidence type="ECO:0000256" key="1">
    <source>
        <dbReference type="ARBA" id="ARBA00004245"/>
    </source>
</evidence>
<dbReference type="PROSITE" id="PS50106">
    <property type="entry name" value="PDZ"/>
    <property type="match status" value="1"/>
</dbReference>
<feature type="region of interest" description="Disordered" evidence="10">
    <location>
        <begin position="945"/>
        <end position="966"/>
    </location>
</feature>
<dbReference type="Ensembl" id="ENSLLET00000045457.1">
    <property type="protein sequence ID" value="ENSLLEP00000043711.1"/>
    <property type="gene ID" value="ENSLLEG00000027790.1"/>
</dbReference>
<comment type="similarity">
    <text evidence="7">Belongs to the synaptopodin family.</text>
</comment>
<feature type="compositionally biased region" description="Polar residues" evidence="10">
    <location>
        <begin position="450"/>
        <end position="466"/>
    </location>
</feature>
<dbReference type="OrthoDB" id="8882674at2759"/>
<comment type="subcellular location">
    <subcellularLocation>
        <location evidence="1">Cytoplasm</location>
        <location evidence="1">Cytoskeleton</location>
    </subcellularLocation>
</comment>
<dbReference type="CDD" id="cd10820">
    <property type="entry name" value="PDZ_SYNPO2-like"/>
    <property type="match status" value="1"/>
</dbReference>
<dbReference type="AlphaFoldDB" id="A0A8C5QXM1"/>
<feature type="region of interest" description="Disordered" evidence="10">
    <location>
        <begin position="1009"/>
        <end position="1028"/>
    </location>
</feature>
<feature type="compositionally biased region" description="Low complexity" evidence="10">
    <location>
        <begin position="478"/>
        <end position="491"/>
    </location>
</feature>
<dbReference type="FunFam" id="2.30.42.10:FF:000137">
    <property type="entry name" value="Synaptopodin 2-like a"/>
    <property type="match status" value="1"/>
</dbReference>
<accession>A0A8C5QXM1</accession>
<dbReference type="Pfam" id="PF00595">
    <property type="entry name" value="PDZ"/>
    <property type="match status" value="1"/>
</dbReference>
<dbReference type="PANTHER" id="PTHR24217:SF10">
    <property type="entry name" value="SYNAPTOPODIN 2-LIKE PROTEIN"/>
    <property type="match status" value="1"/>
</dbReference>
<dbReference type="GO" id="GO:0015629">
    <property type="term" value="C:actin cytoskeleton"/>
    <property type="evidence" value="ECO:0007669"/>
    <property type="project" value="TreeGrafter"/>
</dbReference>
<evidence type="ECO:0000256" key="6">
    <source>
        <dbReference type="ARBA" id="ARBA00023212"/>
    </source>
</evidence>
<gene>
    <name evidence="12" type="primary">SYNPO2L</name>
</gene>
<feature type="compositionally biased region" description="Low complexity" evidence="10">
    <location>
        <begin position="164"/>
        <end position="178"/>
    </location>
</feature>
<feature type="region of interest" description="Disordered" evidence="10">
    <location>
        <begin position="840"/>
        <end position="867"/>
    </location>
</feature>
<keyword evidence="2" id="KW-0488">Methylation</keyword>
<name>A0A8C5QXM1_9ANUR</name>
<evidence type="ECO:0000259" key="11">
    <source>
        <dbReference type="PROSITE" id="PS50106"/>
    </source>
</evidence>
<evidence type="ECO:0000256" key="9">
    <source>
        <dbReference type="ARBA" id="ARBA00069693"/>
    </source>
</evidence>
<sequence>MGADDHILITLSGEGPWGFRLQGGSEKNLPLLVSKVRKRSKACRGGLRENDELISINGKACAGLSHADAMLMIDSSGGSLHIRVKRAAAGAQTVPRSHKVLPSPGSPNSIRSQDPPSSWVASSSSTTPGQPKLLHLESITSPPDSEAYYGETDSDADIRTSPGHPQSAQQHHSQQQAPPEKHRRTRKKSPRSPPGSNNKGETEQQSLSEMSGYESGPGGIAECGVQPIGGVAKREITCQLGGSRAETPFSDVEGFLPAEEERQVSDITAPSPEAILLPHATKTIKAERHLIPMIGPVDHPVDEDLTTTYSEKAKEAKLHRSESVQEKNVKDARTKCRTIASLLTDAPNPHSKGVLMFKKRRQRAKKYTLVSYGSVDEDRYIEDEDGVFPTSESEFDEEGFSDARSLTNHSDWDSTYLDIEKPKVEEEKPEEKGLSEASGKGAALFEMQRQRSGQFSADSVSSQAPQENPRPTPIPPQRRSSSGNTRNSSNGHLRGQEINGSDHTRVASKNISLSPVPPQPTLAGNAETPADGSSIFNRSARPFTPGQVGQRAMASSVLFNPITPKRIIDSPPTQNLTPSPFTQFTPAMTSSPQKTPGSAVTSLYIPAPGKPGLSATIQDEVGEKGLENSSTLGAPRTTTASIYLSSPSRPSGPQTASKPIVPKIRDPLPVIQSTPTSSHLFSPESNVLRETPSYTMPTTPANTSPESVTSREQRISVPAGRTGILVDARKKGGRKQMFVKKEEKKCLPNPELLSMVQNLDEKPQPGFESGPEEDFLSLGAEACNFMQSSARKLKVPPPVAPKPYLKADELVNGTHDMPQLKGKGAELFAKRQSRMDKFVVDSVPTSSSRPNSRPRTPSPTPSLPSSWKYSSNIRAPPPIAYNPLYSPFYPLAASKSQPAKVESKVKKTPGNKPRMQAIDFMRHQPYQLNSAMFCFGDSSNVANQGQSSNNTVKSSLSSTPARQIPVKTARAHEIKRFSTPTPMSSSADMKPTVLAPRSATTLAEPIWKTDRSSQPLSPTISVPAPYQSPGYDTVPNTSMSYNRATAVLSPTGFVSSPRTSLSRIQVPKPKFCASKTGMQANVWRPARVHY</sequence>
<dbReference type="InterPro" id="IPR036034">
    <property type="entry name" value="PDZ_sf"/>
</dbReference>
<dbReference type="GeneTree" id="ENSGT00950000183054"/>
<organism evidence="12 13">
    <name type="scientific">Leptobrachium leishanense</name>
    <name type="common">Leishan spiny toad</name>
    <dbReference type="NCBI Taxonomy" id="445787"/>
    <lineage>
        <taxon>Eukaryota</taxon>
        <taxon>Metazoa</taxon>
        <taxon>Chordata</taxon>
        <taxon>Craniata</taxon>
        <taxon>Vertebrata</taxon>
        <taxon>Euteleostomi</taxon>
        <taxon>Amphibia</taxon>
        <taxon>Batrachia</taxon>
        <taxon>Anura</taxon>
        <taxon>Pelobatoidea</taxon>
        <taxon>Megophryidae</taxon>
        <taxon>Leptobrachium</taxon>
    </lineage>
</organism>
<evidence type="ECO:0000256" key="2">
    <source>
        <dbReference type="ARBA" id="ARBA00022481"/>
    </source>
</evidence>
<evidence type="ECO:0000256" key="8">
    <source>
        <dbReference type="ARBA" id="ARBA00057136"/>
    </source>
</evidence>
<reference evidence="12" key="2">
    <citation type="submission" date="2025-09" db="UniProtKB">
        <authorList>
            <consortium name="Ensembl"/>
        </authorList>
    </citation>
    <scope>IDENTIFICATION</scope>
</reference>
<dbReference type="SMART" id="SM00228">
    <property type="entry name" value="PDZ"/>
    <property type="match status" value="1"/>
</dbReference>
<feature type="compositionally biased region" description="Low complexity" evidence="10">
    <location>
        <begin position="842"/>
        <end position="855"/>
    </location>
</feature>
<keyword evidence="13" id="KW-1185">Reference proteome</keyword>
<evidence type="ECO:0000256" key="7">
    <source>
        <dbReference type="ARBA" id="ARBA00038161"/>
    </source>
</evidence>
<feature type="compositionally biased region" description="Basic and acidic residues" evidence="10">
    <location>
        <begin position="418"/>
        <end position="434"/>
    </location>
</feature>
<evidence type="ECO:0000313" key="13">
    <source>
        <dbReference type="Proteomes" id="UP000694569"/>
    </source>
</evidence>
<reference evidence="12" key="1">
    <citation type="submission" date="2025-08" db="UniProtKB">
        <authorList>
            <consortium name="Ensembl"/>
        </authorList>
    </citation>
    <scope>IDENTIFICATION</scope>
</reference>
<dbReference type="Gene3D" id="2.30.42.10">
    <property type="match status" value="1"/>
</dbReference>
<evidence type="ECO:0000256" key="3">
    <source>
        <dbReference type="ARBA" id="ARBA00022490"/>
    </source>
</evidence>
<dbReference type="InterPro" id="IPR051976">
    <property type="entry name" value="Synaptopodin_domain"/>
</dbReference>
<keyword evidence="3" id="KW-0963">Cytoplasm</keyword>
<dbReference type="Proteomes" id="UP000694569">
    <property type="component" value="Unplaced"/>
</dbReference>
<evidence type="ECO:0000313" key="12">
    <source>
        <dbReference type="Ensembl" id="ENSLLEP00000043711.1"/>
    </source>
</evidence>
<dbReference type="GO" id="GO:0005634">
    <property type="term" value="C:nucleus"/>
    <property type="evidence" value="ECO:0007669"/>
    <property type="project" value="TreeGrafter"/>
</dbReference>
<feature type="compositionally biased region" description="Polar residues" evidence="10">
    <location>
        <begin position="692"/>
        <end position="708"/>
    </location>
</feature>
<keyword evidence="6" id="KW-0206">Cytoskeleton</keyword>
<dbReference type="GO" id="GO:0032233">
    <property type="term" value="P:positive regulation of actin filament bundle assembly"/>
    <property type="evidence" value="ECO:0007669"/>
    <property type="project" value="TreeGrafter"/>
</dbReference>
<protein>
    <recommendedName>
        <fullName evidence="9">Synaptopodin 2-like protein</fullName>
    </recommendedName>
</protein>
<keyword evidence="4" id="KW-0597">Phosphoprotein</keyword>